<keyword evidence="6" id="KW-1185">Reference proteome</keyword>
<proteinExistence type="inferred from homology"/>
<feature type="domain" description="MobA/MobL protein" evidence="4">
    <location>
        <begin position="18"/>
        <end position="201"/>
    </location>
</feature>
<accession>A0ABU7WGV3</accession>
<comment type="caution">
    <text evidence="5">The sequence shown here is derived from an EMBL/GenBank/DDBJ whole genome shotgun (WGS) entry which is preliminary data.</text>
</comment>
<reference evidence="5 6" key="1">
    <citation type="submission" date="2024-01" db="EMBL/GenBank/DDBJ databases">
        <title>Novel species of the genus Luteimonas isolated from rivers.</title>
        <authorList>
            <person name="Lu H."/>
        </authorList>
    </citation>
    <scope>NUCLEOTIDE SEQUENCE [LARGE SCALE GENOMIC DNA]</scope>
    <source>
        <strain evidence="5 6">SMYT11W</strain>
    </source>
</reference>
<dbReference type="Proteomes" id="UP001358324">
    <property type="component" value="Unassembled WGS sequence"/>
</dbReference>
<dbReference type="EMBL" id="JAZHBM010000002">
    <property type="protein sequence ID" value="MEF3082733.1"/>
    <property type="molecule type" value="Genomic_DNA"/>
</dbReference>
<evidence type="ECO:0000256" key="2">
    <source>
        <dbReference type="ARBA" id="ARBA00022971"/>
    </source>
</evidence>
<comment type="similarity">
    <text evidence="1">Belongs to the MobA/MobL family.</text>
</comment>
<evidence type="ECO:0000259" key="4">
    <source>
        <dbReference type="Pfam" id="PF03389"/>
    </source>
</evidence>
<organism evidence="5 6">
    <name type="scientific">Luteimonas flava</name>
    <dbReference type="NCBI Taxonomy" id="3115822"/>
    <lineage>
        <taxon>Bacteria</taxon>
        <taxon>Pseudomonadati</taxon>
        <taxon>Pseudomonadota</taxon>
        <taxon>Gammaproteobacteria</taxon>
        <taxon>Lysobacterales</taxon>
        <taxon>Lysobacteraceae</taxon>
        <taxon>Luteimonas</taxon>
    </lineage>
</organism>
<sequence length="518" mass="58104">MAIYHTRIKMFSRSKGHSAVAAAAYRAGLLLFDDMTGIKHDYRRRSGVVTTRCFAPLGAPEWATEPQQLWREVRMKEKRKDSQEAREFEIALPCELTDEQRSDLAWDICRDLVGRYGFAIQASIHEPPTRGGQNWHLHALATTRRIRDNGLHDKTRELDGGASGKAEVEWVREMVASRTNDHLAAAGHEARVDHRNFGDQLTAAIEEGDLERAAELAGREATLPMGKSAIALQRLGADCAIADANRSIRQRNARRHADLRQSMAENGYLPAPSEGHGHEQALRDRQRELEQPIALGGSGSVGSIQGLGPLTDLRTPAERQDAKRAEARTAFSEAAKLWAEDFIATIDLAFAATRKLLAHHAERAATFAHLPSFRADVRAFVKCLKRLKEDALRFRRRLETEDRLSHLVSQAQTELTRFDGEHPHPGLWTKRQWQMRRARRFQAVGQRQEAHRKAVEATQPEAQADYTRRALETGVELERVSTAMLARYPLQSDLGVDQRAAPSGHGQTDTPLSRGPRL</sequence>
<dbReference type="InterPro" id="IPR005053">
    <property type="entry name" value="MobA_MobL"/>
</dbReference>
<name>A0ABU7WGV3_9GAMM</name>
<evidence type="ECO:0000256" key="1">
    <source>
        <dbReference type="ARBA" id="ARBA00010873"/>
    </source>
</evidence>
<protein>
    <submittedName>
        <fullName evidence="5">MobA/MobL family protein</fullName>
    </submittedName>
</protein>
<dbReference type="RefSeq" id="WP_332078452.1">
    <property type="nucleotide sequence ID" value="NZ_JAZHBM010000002.1"/>
</dbReference>
<feature type="region of interest" description="Disordered" evidence="3">
    <location>
        <begin position="496"/>
        <end position="518"/>
    </location>
</feature>
<evidence type="ECO:0000313" key="6">
    <source>
        <dbReference type="Proteomes" id="UP001358324"/>
    </source>
</evidence>
<dbReference type="Pfam" id="PF03389">
    <property type="entry name" value="MobA_MobL"/>
    <property type="match status" value="1"/>
</dbReference>
<keyword evidence="2" id="KW-0184">Conjugation</keyword>
<evidence type="ECO:0000313" key="5">
    <source>
        <dbReference type="EMBL" id="MEF3082733.1"/>
    </source>
</evidence>
<gene>
    <name evidence="5" type="ORF">V3391_11015</name>
</gene>
<dbReference type="Gene3D" id="3.30.930.30">
    <property type="match status" value="1"/>
</dbReference>
<evidence type="ECO:0000256" key="3">
    <source>
        <dbReference type="SAM" id="MobiDB-lite"/>
    </source>
</evidence>